<reference evidence="1" key="1">
    <citation type="submission" date="2021-01" db="EMBL/GenBank/DDBJ databases">
        <authorList>
            <consortium name="Genoscope - CEA"/>
            <person name="William W."/>
        </authorList>
    </citation>
    <scope>NUCLEOTIDE SEQUENCE</scope>
</reference>
<dbReference type="AlphaFoldDB" id="A0A8S1XQB3"/>
<evidence type="ECO:0000313" key="2">
    <source>
        <dbReference type="Proteomes" id="UP000683925"/>
    </source>
</evidence>
<dbReference type="Proteomes" id="UP000683925">
    <property type="component" value="Unassembled WGS sequence"/>
</dbReference>
<organism evidence="1 2">
    <name type="scientific">Paramecium octaurelia</name>
    <dbReference type="NCBI Taxonomy" id="43137"/>
    <lineage>
        <taxon>Eukaryota</taxon>
        <taxon>Sar</taxon>
        <taxon>Alveolata</taxon>
        <taxon>Ciliophora</taxon>
        <taxon>Intramacronucleata</taxon>
        <taxon>Oligohymenophorea</taxon>
        <taxon>Peniculida</taxon>
        <taxon>Parameciidae</taxon>
        <taxon>Paramecium</taxon>
    </lineage>
</organism>
<accession>A0A8S1XQB3</accession>
<proteinExistence type="predicted"/>
<comment type="caution">
    <text evidence="1">The sequence shown here is derived from an EMBL/GenBank/DDBJ whole genome shotgun (WGS) entry which is preliminary data.</text>
</comment>
<sequence>MINKILDDEQNRKKQPTHLIGNHSQRDWFVSLIELGTKIYRGERCQLTFFGFITISVFDEFDQKKGKFFQIIIMKMEMQIINSFQ</sequence>
<gene>
    <name evidence="1" type="ORF">POCTA_138.1.T1300050</name>
</gene>
<keyword evidence="2" id="KW-1185">Reference proteome</keyword>
<dbReference type="EMBL" id="CAJJDP010000130">
    <property type="protein sequence ID" value="CAD8203481.1"/>
    <property type="molecule type" value="Genomic_DNA"/>
</dbReference>
<evidence type="ECO:0000313" key="1">
    <source>
        <dbReference type="EMBL" id="CAD8203481.1"/>
    </source>
</evidence>
<protein>
    <submittedName>
        <fullName evidence="1">Uncharacterized protein</fullName>
    </submittedName>
</protein>
<name>A0A8S1XQB3_PAROT</name>